<dbReference type="GO" id="GO:0005524">
    <property type="term" value="F:ATP binding"/>
    <property type="evidence" value="ECO:0007669"/>
    <property type="project" value="UniProtKB-KW"/>
</dbReference>
<dbReference type="SMART" id="SM00091">
    <property type="entry name" value="PAS"/>
    <property type="match status" value="3"/>
</dbReference>
<accession>A0A2N9YB97</accession>
<comment type="subcellular location">
    <subcellularLocation>
        <location evidence="2">Membrane</location>
    </subcellularLocation>
</comment>
<dbReference type="InterPro" id="IPR006189">
    <property type="entry name" value="CHASE_dom"/>
</dbReference>
<comment type="catalytic activity">
    <reaction evidence="1">
        <text>ATP + protein L-histidine = ADP + protein N-phospho-L-histidine.</text>
        <dbReference type="EC" id="2.7.13.3"/>
    </reaction>
</comment>
<dbReference type="PROSITE" id="PS50109">
    <property type="entry name" value="HIS_KIN"/>
    <property type="match status" value="1"/>
</dbReference>
<evidence type="ECO:0000256" key="11">
    <source>
        <dbReference type="ARBA" id="ARBA00023012"/>
    </source>
</evidence>
<dbReference type="NCBIfam" id="TIGR00229">
    <property type="entry name" value="sensory_box"/>
    <property type="match status" value="3"/>
</dbReference>
<evidence type="ECO:0000259" key="21">
    <source>
        <dbReference type="PROSITE" id="PS50113"/>
    </source>
</evidence>
<dbReference type="SMART" id="SM00387">
    <property type="entry name" value="HATPase_c"/>
    <property type="match status" value="1"/>
</dbReference>
<evidence type="ECO:0000256" key="15">
    <source>
        <dbReference type="ARBA" id="ARBA00070616"/>
    </source>
</evidence>
<dbReference type="FunFam" id="1.10.287.130:FF:000038">
    <property type="entry name" value="Sensory transduction histidine kinase"/>
    <property type="match status" value="1"/>
</dbReference>
<keyword evidence="10 17" id="KW-1133">Transmembrane helix</keyword>
<feature type="domain" description="Response regulatory" evidence="19">
    <location>
        <begin position="957"/>
        <end position="1073"/>
    </location>
</feature>
<feature type="transmembrane region" description="Helical" evidence="17">
    <location>
        <begin position="269"/>
        <end position="289"/>
    </location>
</feature>
<dbReference type="InterPro" id="IPR035965">
    <property type="entry name" value="PAS-like_dom_sf"/>
</dbReference>
<dbReference type="Gene3D" id="3.40.50.2300">
    <property type="match status" value="1"/>
</dbReference>
<dbReference type="PROSITE" id="PS50839">
    <property type="entry name" value="CHASE"/>
    <property type="match status" value="1"/>
</dbReference>
<keyword evidence="11" id="KW-0902">Two-component regulatory system</keyword>
<keyword evidence="9" id="KW-0067">ATP-binding</keyword>
<dbReference type="SMART" id="SM00448">
    <property type="entry name" value="REC"/>
    <property type="match status" value="1"/>
</dbReference>
<evidence type="ECO:0000256" key="12">
    <source>
        <dbReference type="ARBA" id="ARBA00023136"/>
    </source>
</evidence>
<dbReference type="AlphaFoldDB" id="A0A2N9YB97"/>
<dbReference type="GO" id="GO:0000155">
    <property type="term" value="F:phosphorelay sensor kinase activity"/>
    <property type="evidence" value="ECO:0007669"/>
    <property type="project" value="InterPro"/>
</dbReference>
<dbReference type="InterPro" id="IPR036890">
    <property type="entry name" value="HATPase_C_sf"/>
</dbReference>
<dbReference type="PROSITE" id="PS50112">
    <property type="entry name" value="PAS"/>
    <property type="match status" value="2"/>
</dbReference>
<evidence type="ECO:0000256" key="17">
    <source>
        <dbReference type="SAM" id="Phobius"/>
    </source>
</evidence>
<evidence type="ECO:0000256" key="1">
    <source>
        <dbReference type="ARBA" id="ARBA00000085"/>
    </source>
</evidence>
<evidence type="ECO:0000256" key="14">
    <source>
        <dbReference type="ARBA" id="ARBA00059827"/>
    </source>
</evidence>
<dbReference type="CDD" id="cd17546">
    <property type="entry name" value="REC_hyHK_CKI1_RcsC-like"/>
    <property type="match status" value="1"/>
</dbReference>
<evidence type="ECO:0000259" key="18">
    <source>
        <dbReference type="PROSITE" id="PS50109"/>
    </source>
</evidence>
<dbReference type="Gene3D" id="3.30.565.10">
    <property type="entry name" value="Histidine kinase-like ATPase, C-terminal domain"/>
    <property type="match status" value="1"/>
</dbReference>
<evidence type="ECO:0000256" key="3">
    <source>
        <dbReference type="ARBA" id="ARBA00012438"/>
    </source>
</evidence>
<dbReference type="Pfam" id="PF00989">
    <property type="entry name" value="PAS"/>
    <property type="match status" value="1"/>
</dbReference>
<dbReference type="PRINTS" id="PR00344">
    <property type="entry name" value="BCTRLSENSOR"/>
</dbReference>
<dbReference type="InterPro" id="IPR001610">
    <property type="entry name" value="PAC"/>
</dbReference>
<evidence type="ECO:0000259" key="19">
    <source>
        <dbReference type="PROSITE" id="PS50110"/>
    </source>
</evidence>
<dbReference type="InterPro" id="IPR011006">
    <property type="entry name" value="CheY-like_superfamily"/>
</dbReference>
<keyword evidence="24" id="KW-1185">Reference proteome</keyword>
<dbReference type="EMBL" id="CP018889">
    <property type="protein sequence ID" value="AUI67731.2"/>
    <property type="molecule type" value="Genomic_DNA"/>
</dbReference>
<sequence>MHSQFASQIERIEHAIQEKMANYQAALLSRAGLFASSETITLGEWRNYLRYLDVNNNNYLGIKMQGYAPYILGAKKETYLAQVRANTFPYYMIQPTGERDEYAPILYIDPPSDFMKLLGYDLLNDPQQQLAIHQARDTGLVTLSAYQVANPQDEQYSDFIIYLPIYQRGASIKTRADRQSALAGLLLATFKLQDVMDSVLTAHTQQIAFKLYQVTNNTATTLLYQSAGQNTNAGLVENRYMYVHGQTWLFTFTTQPSFDALFNSKVPSVLLAGGVIVSFLLLLVAWSLINTQHLLISLRHNKLLVDKANTSLQQFKTILDMTVDSVFISDPNTLALIYVNQSAINEFGFSEAELMQMLPNQLAVNYQIDNFKVLIHPLLTGEQRALTQQGMMYHKTGRLIPVEATLQYIHQPEQTGHIVSIVRNISKQKKNEEMLRKQEEILRCVIDSIPQMVFWKDREYRFLGCNQVVAQLAKCHPRDIVGKTDDDMPWRNQAEYYRQLDQQVMESNTAQLHIIETVVTAEGAARWLETNKIPLHDTDNNVIGMLGTAEDITERLLAEQRLQETNKALQGREQQLRAIFETAGEAIVVINNYGIIESCNPAVEKMFDYATYELINKNIIILMMPEYAEKHDGYLQHYRETGEHCIIGTRREVIGRRKDGTAVPLIISVGEFEVGDQQKFAGILHDISDIKQQQTELQQAKNAAEFANYAKSTFLANMSHELRTPLNGILGYAQILLKDNTLTDEQRDGVNIILHSGDYLLTLINDVLDLAKVEANKVEIAPVEFDLQEFLSSIVDLFTVRARQKNIVFTYQAVTQQPQGIKADEKRLRQILLNLLSNAIKFTEQGHVILKIGYDEQQFLRFQIEDTGVGIAEQDLEHIFQPFRQTGEQRFKAQGTGLGLTITKRLVEMMGGELHVDSQLGQGSTFWFALQLPSVTLVNARDKVQPRILGYTGQRRRLLVVDDKEQNRQVLSKLLKPLGFEIFEAENGEDAIKQAIALHPDLIFTNLAMPIMDGLTAVRHLKTLPDFYNTPIVAVSASVFERHQVDSKQAGCTAFIPQPVRENELLSVLQTQLQLVWDYEVIVTDAETQDVFDAKAIIPLSAELAHYLHDLAMMGDLNGLFDKLDEIEVQEHKLRPFVRHAREMVKEFQLDELANLIQPYMG</sequence>
<dbReference type="InterPro" id="IPR013656">
    <property type="entry name" value="PAS_4"/>
</dbReference>
<feature type="domain" description="CHASE" evidence="22">
    <location>
        <begin position="67"/>
        <end position="251"/>
    </location>
</feature>
<evidence type="ECO:0000256" key="6">
    <source>
        <dbReference type="ARBA" id="ARBA00022692"/>
    </source>
</evidence>
<evidence type="ECO:0000256" key="4">
    <source>
        <dbReference type="ARBA" id="ARBA00022553"/>
    </source>
</evidence>
<dbReference type="InterPro" id="IPR004358">
    <property type="entry name" value="Sig_transdc_His_kin-like_C"/>
</dbReference>
<feature type="domain" description="PAC" evidence="21">
    <location>
        <begin position="649"/>
        <end position="699"/>
    </location>
</feature>
<comment type="function">
    <text evidence="14">Putative oxygen sensor; modulates the activity of FixJ, a transcriptional activator of nitrogen fixation fixK gene. FixL probably acts as a kinase that phosphorylates FixJ.</text>
</comment>
<dbReference type="CDD" id="cd00082">
    <property type="entry name" value="HisKA"/>
    <property type="match status" value="1"/>
</dbReference>
<dbReference type="RefSeq" id="WP_145917048.1">
    <property type="nucleotide sequence ID" value="NZ_CP012373.2"/>
</dbReference>
<dbReference type="Pfam" id="PF02518">
    <property type="entry name" value="HATPase_c"/>
    <property type="match status" value="1"/>
</dbReference>
<dbReference type="EC" id="2.7.13.3" evidence="3"/>
<name>A0A2N9YB97_9GAMM</name>
<dbReference type="PANTHER" id="PTHR43047">
    <property type="entry name" value="TWO-COMPONENT HISTIDINE PROTEIN KINASE"/>
    <property type="match status" value="1"/>
</dbReference>
<dbReference type="SUPFAM" id="SSF52172">
    <property type="entry name" value="CheY-like"/>
    <property type="match status" value="1"/>
</dbReference>
<dbReference type="Proteomes" id="UP000234271">
    <property type="component" value="Chromosome"/>
</dbReference>
<dbReference type="CDD" id="cd16922">
    <property type="entry name" value="HATPase_EvgS-ArcB-TorS-like"/>
    <property type="match status" value="1"/>
</dbReference>
<feature type="domain" description="PAS" evidence="20">
    <location>
        <begin position="311"/>
        <end position="355"/>
    </location>
</feature>
<keyword evidence="6 17" id="KW-0812">Transmembrane</keyword>
<dbReference type="GO" id="GO:0009927">
    <property type="term" value="F:histidine phosphotransfer kinase activity"/>
    <property type="evidence" value="ECO:0007669"/>
    <property type="project" value="TreeGrafter"/>
</dbReference>
<dbReference type="GO" id="GO:0005886">
    <property type="term" value="C:plasma membrane"/>
    <property type="evidence" value="ECO:0007669"/>
    <property type="project" value="TreeGrafter"/>
</dbReference>
<dbReference type="PANTHER" id="PTHR43047:SF72">
    <property type="entry name" value="OSMOSENSING HISTIDINE PROTEIN KINASE SLN1"/>
    <property type="match status" value="1"/>
</dbReference>
<evidence type="ECO:0000256" key="8">
    <source>
        <dbReference type="ARBA" id="ARBA00022777"/>
    </source>
</evidence>
<keyword evidence="8" id="KW-0418">Kinase</keyword>
<dbReference type="Gene3D" id="3.30.450.20">
    <property type="entry name" value="PAS domain"/>
    <property type="match status" value="3"/>
</dbReference>
<dbReference type="SUPFAM" id="SSF55874">
    <property type="entry name" value="ATPase domain of HSP90 chaperone/DNA topoisomerase II/histidine kinase"/>
    <property type="match status" value="1"/>
</dbReference>
<dbReference type="InterPro" id="IPR003594">
    <property type="entry name" value="HATPase_dom"/>
</dbReference>
<evidence type="ECO:0000313" key="23">
    <source>
        <dbReference type="EMBL" id="AUI67731.2"/>
    </source>
</evidence>
<evidence type="ECO:0000256" key="16">
    <source>
        <dbReference type="PROSITE-ProRule" id="PRU00169"/>
    </source>
</evidence>
<dbReference type="Gene3D" id="1.10.287.130">
    <property type="match status" value="1"/>
</dbReference>
<dbReference type="InterPro" id="IPR042240">
    <property type="entry name" value="CHASE_sf"/>
</dbReference>
<gene>
    <name evidence="23" type="ORF">BLE401_02815</name>
</gene>
<dbReference type="FunFam" id="3.30.565.10:FF:000010">
    <property type="entry name" value="Sensor histidine kinase RcsC"/>
    <property type="match status" value="1"/>
</dbReference>
<evidence type="ECO:0000259" key="20">
    <source>
        <dbReference type="PROSITE" id="PS50112"/>
    </source>
</evidence>
<keyword evidence="12 17" id="KW-0472">Membrane</keyword>
<dbReference type="SUPFAM" id="SSF55785">
    <property type="entry name" value="PYP-like sensor domain (PAS domain)"/>
    <property type="match status" value="3"/>
</dbReference>
<dbReference type="OrthoDB" id="5605755at2"/>
<keyword evidence="5" id="KW-0808">Transferase</keyword>
<proteinExistence type="predicted"/>
<comment type="caution">
    <text evidence="16">Lacks conserved residue(s) required for the propagation of feature annotation.</text>
</comment>
<dbReference type="SMART" id="SM00388">
    <property type="entry name" value="HisKA"/>
    <property type="match status" value="1"/>
</dbReference>
<keyword evidence="7" id="KW-0547">Nucleotide-binding</keyword>
<evidence type="ECO:0000256" key="13">
    <source>
        <dbReference type="ARBA" id="ARBA00023306"/>
    </source>
</evidence>
<evidence type="ECO:0000256" key="7">
    <source>
        <dbReference type="ARBA" id="ARBA00022741"/>
    </source>
</evidence>
<evidence type="ECO:0000256" key="5">
    <source>
        <dbReference type="ARBA" id="ARBA00022679"/>
    </source>
</evidence>
<dbReference type="PROSITE" id="PS50113">
    <property type="entry name" value="PAC"/>
    <property type="match status" value="2"/>
</dbReference>
<dbReference type="FunFam" id="3.30.450.20:FF:000060">
    <property type="entry name" value="Sensor protein FixL"/>
    <property type="match status" value="1"/>
</dbReference>
<dbReference type="InterPro" id="IPR000700">
    <property type="entry name" value="PAS-assoc_C"/>
</dbReference>
<dbReference type="InterPro" id="IPR013767">
    <property type="entry name" value="PAS_fold"/>
</dbReference>
<feature type="domain" description="PAC" evidence="21">
    <location>
        <begin position="508"/>
        <end position="564"/>
    </location>
</feature>
<dbReference type="CDD" id="cd00130">
    <property type="entry name" value="PAS"/>
    <property type="match status" value="2"/>
</dbReference>
<dbReference type="InterPro" id="IPR036097">
    <property type="entry name" value="HisK_dim/P_sf"/>
</dbReference>
<keyword evidence="13" id="KW-0131">Cell cycle</keyword>
<evidence type="ECO:0000259" key="22">
    <source>
        <dbReference type="PROSITE" id="PS50839"/>
    </source>
</evidence>
<dbReference type="Pfam" id="PF13426">
    <property type="entry name" value="PAS_9"/>
    <property type="match status" value="1"/>
</dbReference>
<protein>
    <recommendedName>
        <fullName evidence="15">Sensor protein FixL</fullName>
        <ecNumber evidence="3">2.7.13.3</ecNumber>
    </recommendedName>
</protein>
<dbReference type="InterPro" id="IPR005467">
    <property type="entry name" value="His_kinase_dom"/>
</dbReference>
<evidence type="ECO:0000256" key="2">
    <source>
        <dbReference type="ARBA" id="ARBA00004370"/>
    </source>
</evidence>
<dbReference type="InterPro" id="IPR000014">
    <property type="entry name" value="PAS"/>
</dbReference>
<feature type="domain" description="PAS" evidence="20">
    <location>
        <begin position="572"/>
        <end position="642"/>
    </location>
</feature>
<organism evidence="23 24">
    <name type="scientific">Beggiatoa leptomitoformis</name>
    <dbReference type="NCBI Taxonomy" id="288004"/>
    <lineage>
        <taxon>Bacteria</taxon>
        <taxon>Pseudomonadati</taxon>
        <taxon>Pseudomonadota</taxon>
        <taxon>Gammaproteobacteria</taxon>
        <taxon>Thiotrichales</taxon>
        <taxon>Thiotrichaceae</taxon>
        <taxon>Beggiatoa</taxon>
    </lineage>
</organism>
<dbReference type="SMART" id="SM00086">
    <property type="entry name" value="PAC"/>
    <property type="match status" value="3"/>
</dbReference>
<dbReference type="Pfam" id="PF03924">
    <property type="entry name" value="CHASE"/>
    <property type="match status" value="1"/>
</dbReference>
<dbReference type="SMART" id="SM01079">
    <property type="entry name" value="CHASE"/>
    <property type="match status" value="1"/>
</dbReference>
<evidence type="ECO:0000256" key="9">
    <source>
        <dbReference type="ARBA" id="ARBA00022840"/>
    </source>
</evidence>
<dbReference type="Gene3D" id="3.30.450.350">
    <property type="entry name" value="CHASE domain"/>
    <property type="match status" value="1"/>
</dbReference>
<evidence type="ECO:0000256" key="10">
    <source>
        <dbReference type="ARBA" id="ARBA00022989"/>
    </source>
</evidence>
<dbReference type="InterPro" id="IPR003661">
    <property type="entry name" value="HisK_dim/P_dom"/>
</dbReference>
<dbReference type="Pfam" id="PF00512">
    <property type="entry name" value="HisKA"/>
    <property type="match status" value="1"/>
</dbReference>
<keyword evidence="4" id="KW-0597">Phosphoprotein</keyword>
<dbReference type="PROSITE" id="PS50110">
    <property type="entry name" value="RESPONSE_REGULATORY"/>
    <property type="match status" value="1"/>
</dbReference>
<dbReference type="InterPro" id="IPR001789">
    <property type="entry name" value="Sig_transdc_resp-reg_receiver"/>
</dbReference>
<dbReference type="Pfam" id="PF00072">
    <property type="entry name" value="Response_reg"/>
    <property type="match status" value="1"/>
</dbReference>
<dbReference type="SUPFAM" id="SSF47384">
    <property type="entry name" value="Homodimeric domain of signal transducing histidine kinase"/>
    <property type="match status" value="1"/>
</dbReference>
<dbReference type="Pfam" id="PF08448">
    <property type="entry name" value="PAS_4"/>
    <property type="match status" value="1"/>
</dbReference>
<dbReference type="GO" id="GO:0006355">
    <property type="term" value="P:regulation of DNA-templated transcription"/>
    <property type="evidence" value="ECO:0007669"/>
    <property type="project" value="InterPro"/>
</dbReference>
<feature type="domain" description="Histidine kinase" evidence="18">
    <location>
        <begin position="717"/>
        <end position="934"/>
    </location>
</feature>
<evidence type="ECO:0000313" key="24">
    <source>
        <dbReference type="Proteomes" id="UP000234271"/>
    </source>
</evidence>
<reference evidence="24" key="1">
    <citation type="submission" date="2016-12" db="EMBL/GenBank/DDBJ databases">
        <title>Complete Genome Sequence of Beggiatoa leptomitiformis D-401.</title>
        <authorList>
            <person name="Fomenkov A."/>
            <person name="Vincze T."/>
            <person name="Grabovich M."/>
            <person name="Anton B.P."/>
            <person name="Dubinina G."/>
            <person name="Orlova M."/>
            <person name="Belousova E."/>
            <person name="Roberts R.J."/>
        </authorList>
    </citation>
    <scope>NUCLEOTIDE SEQUENCE [LARGE SCALE GENOMIC DNA]</scope>
    <source>
        <strain evidence="24">D-401</strain>
    </source>
</reference>